<dbReference type="PROSITE" id="PS00136">
    <property type="entry name" value="SUBTILASE_ASP"/>
    <property type="match status" value="1"/>
</dbReference>
<protein>
    <submittedName>
        <fullName evidence="8">S8 family peptidase</fullName>
    </submittedName>
</protein>
<evidence type="ECO:0000256" key="5">
    <source>
        <dbReference type="PIRSR" id="PIRSR615500-1"/>
    </source>
</evidence>
<dbReference type="InterPro" id="IPR023827">
    <property type="entry name" value="Peptidase_S8_Asp-AS"/>
</dbReference>
<evidence type="ECO:0000259" key="7">
    <source>
        <dbReference type="Pfam" id="PF00082"/>
    </source>
</evidence>
<evidence type="ECO:0000256" key="6">
    <source>
        <dbReference type="PROSITE-ProRule" id="PRU01240"/>
    </source>
</evidence>
<keyword evidence="9" id="KW-1185">Reference proteome</keyword>
<dbReference type="InterPro" id="IPR015500">
    <property type="entry name" value="Peptidase_S8_subtilisin-rel"/>
</dbReference>
<dbReference type="SUPFAM" id="SSF52743">
    <property type="entry name" value="Subtilisin-like"/>
    <property type="match status" value="1"/>
</dbReference>
<feature type="domain" description="Peptidase S8/S53" evidence="7">
    <location>
        <begin position="287"/>
        <end position="587"/>
    </location>
</feature>
<dbReference type="PANTHER" id="PTHR43806:SF65">
    <property type="entry name" value="SERINE PROTEASE APRX"/>
    <property type="match status" value="1"/>
</dbReference>
<dbReference type="Pfam" id="PF00082">
    <property type="entry name" value="Peptidase_S8"/>
    <property type="match status" value="1"/>
</dbReference>
<keyword evidence="4 6" id="KW-0720">Serine protease</keyword>
<comment type="similarity">
    <text evidence="1 6">Belongs to the peptidase S8 family.</text>
</comment>
<evidence type="ECO:0000256" key="2">
    <source>
        <dbReference type="ARBA" id="ARBA00022670"/>
    </source>
</evidence>
<dbReference type="Proteomes" id="UP000321933">
    <property type="component" value="Unassembled WGS sequence"/>
</dbReference>
<dbReference type="OrthoDB" id="9795680at2"/>
<sequence length="698" mass="74786">MPFVAGLLLFPPDIPGRCSYLAKAGLRPGPQATRQRLATTRTMPRLLHSLAFSALALCALPAWAQTEPELIRVMLQGDSASQLGTLVKQRGGIVTHNLHIINAVGAMVSREQLDGILQSPLVSRHIDDLSLTPDEEPPEQCNVGGALELEISPAALRWQLYNKGVDSIRLSRLSLALPEQMGELQDVYYNGEALTYSSRASADGSIELTLTAAAQELPPGASALLALRFVNDAGDEVAIKQRDIGITAQFVEGCNTELIPGYESYGSDTYYPAVAGAAALHQLGITGRGITVAVLDSGLWEHPSLSHDTRGRYRVKGRYDAIADRAGQEVFDESGHGTHMTSVLAHSSPVLQEGQQNGSFMGIAPDADIVAVKAFNRSGQGDFLDIVRGIQWIVDHREALDIRVLNLSFAARPRWPYWLDPINQAVMRAWQAGITVVAAAGNEGPESMTIGSPGNLPYIITVGATTDSWTPDDRNDDYIPDFSSRGPTPSAHIKPDVLAPGGHIAGITRPGSTLTQEHPDYLLSNGEFVMTGTSQASALVSGIAALLLQLEPDLSPDDIKCKLTSSAEPAINRDGRLAYSPFQQGYGSVNASRAVTLGKLGCGNSGLDLALDIDNQQHYEGPAIVSEGGSATLPGLDEMYSGEASEKGMSDNRRWGVKAHIERTNAAPIKVSPIDWQTLYQEERDAIQRLAEPASNGK</sequence>
<dbReference type="GO" id="GO:0006508">
    <property type="term" value="P:proteolysis"/>
    <property type="evidence" value="ECO:0007669"/>
    <property type="project" value="UniProtKB-KW"/>
</dbReference>
<dbReference type="Gene3D" id="3.40.50.200">
    <property type="entry name" value="Peptidase S8/S53 domain"/>
    <property type="match status" value="1"/>
</dbReference>
<feature type="active site" description="Charge relay system" evidence="5 6">
    <location>
        <position position="296"/>
    </location>
</feature>
<dbReference type="EMBL" id="VRYZ01000007">
    <property type="protein sequence ID" value="TXS90109.1"/>
    <property type="molecule type" value="Genomic_DNA"/>
</dbReference>
<dbReference type="PANTHER" id="PTHR43806">
    <property type="entry name" value="PEPTIDASE S8"/>
    <property type="match status" value="1"/>
</dbReference>
<feature type="active site" description="Charge relay system" evidence="5 6">
    <location>
        <position position="534"/>
    </location>
</feature>
<keyword evidence="3 6" id="KW-0378">Hydrolase</keyword>
<dbReference type="InterPro" id="IPR000209">
    <property type="entry name" value="Peptidase_S8/S53_dom"/>
</dbReference>
<evidence type="ECO:0000256" key="4">
    <source>
        <dbReference type="ARBA" id="ARBA00022825"/>
    </source>
</evidence>
<dbReference type="InterPro" id="IPR050131">
    <property type="entry name" value="Peptidase_S8_subtilisin-like"/>
</dbReference>
<reference evidence="8 9" key="1">
    <citation type="submission" date="2019-08" db="EMBL/GenBank/DDBJ databases">
        <title>Parahaliea maris sp. nov., isolated from the surface seawater.</title>
        <authorList>
            <person name="Liu Y."/>
        </authorList>
    </citation>
    <scope>NUCLEOTIDE SEQUENCE [LARGE SCALE GENOMIC DNA]</scope>
    <source>
        <strain evidence="8 9">S2-26</strain>
    </source>
</reference>
<comment type="caution">
    <text evidence="8">The sequence shown here is derived from an EMBL/GenBank/DDBJ whole genome shotgun (WGS) entry which is preliminary data.</text>
</comment>
<dbReference type="PROSITE" id="PS51892">
    <property type="entry name" value="SUBTILASE"/>
    <property type="match status" value="1"/>
</dbReference>
<evidence type="ECO:0000313" key="9">
    <source>
        <dbReference type="Proteomes" id="UP000321933"/>
    </source>
</evidence>
<keyword evidence="2 6" id="KW-0645">Protease</keyword>
<gene>
    <name evidence="8" type="ORF">FVW59_16050</name>
</gene>
<evidence type="ECO:0000256" key="3">
    <source>
        <dbReference type="ARBA" id="ARBA00022801"/>
    </source>
</evidence>
<dbReference type="GO" id="GO:0004252">
    <property type="term" value="F:serine-type endopeptidase activity"/>
    <property type="evidence" value="ECO:0007669"/>
    <property type="project" value="UniProtKB-UniRule"/>
</dbReference>
<accession>A0A5C8ZQU9</accession>
<proteinExistence type="inferred from homology"/>
<dbReference type="PRINTS" id="PR00723">
    <property type="entry name" value="SUBTILISIN"/>
</dbReference>
<evidence type="ECO:0000256" key="1">
    <source>
        <dbReference type="ARBA" id="ARBA00011073"/>
    </source>
</evidence>
<dbReference type="InterPro" id="IPR036852">
    <property type="entry name" value="Peptidase_S8/S53_dom_sf"/>
</dbReference>
<dbReference type="AlphaFoldDB" id="A0A5C8ZQU9"/>
<organism evidence="8 9">
    <name type="scientific">Parahaliea aestuarii</name>
    <dbReference type="NCBI Taxonomy" id="1852021"/>
    <lineage>
        <taxon>Bacteria</taxon>
        <taxon>Pseudomonadati</taxon>
        <taxon>Pseudomonadota</taxon>
        <taxon>Gammaproteobacteria</taxon>
        <taxon>Cellvibrionales</taxon>
        <taxon>Halieaceae</taxon>
        <taxon>Parahaliea</taxon>
    </lineage>
</organism>
<dbReference type="CDD" id="cd07487">
    <property type="entry name" value="Peptidases_S8_1"/>
    <property type="match status" value="1"/>
</dbReference>
<evidence type="ECO:0000313" key="8">
    <source>
        <dbReference type="EMBL" id="TXS90109.1"/>
    </source>
</evidence>
<feature type="active site" description="Charge relay system" evidence="5 6">
    <location>
        <position position="336"/>
    </location>
</feature>
<name>A0A5C8ZQU9_9GAMM</name>